<evidence type="ECO:0000256" key="5">
    <source>
        <dbReference type="ARBA" id="ARBA00038359"/>
    </source>
</evidence>
<accession>A0A9P6I973</accession>
<reference evidence="9" key="1">
    <citation type="submission" date="2020-03" db="EMBL/GenBank/DDBJ databases">
        <authorList>
            <person name="He L."/>
        </authorList>
    </citation>
    <scope>NUCLEOTIDE SEQUENCE</scope>
    <source>
        <strain evidence="9">CkLH20</strain>
    </source>
</reference>
<dbReference type="Proteomes" id="UP000781932">
    <property type="component" value="Unassembled WGS sequence"/>
</dbReference>
<protein>
    <recommendedName>
        <fullName evidence="8">Rhodopsin domain-containing protein</fullName>
    </recommendedName>
</protein>
<keyword evidence="4 7" id="KW-0472">Membrane</keyword>
<feature type="transmembrane region" description="Helical" evidence="7">
    <location>
        <begin position="27"/>
        <end position="48"/>
    </location>
</feature>
<evidence type="ECO:0000256" key="2">
    <source>
        <dbReference type="ARBA" id="ARBA00022692"/>
    </source>
</evidence>
<keyword evidence="3 7" id="KW-1133">Transmembrane helix</keyword>
<feature type="transmembrane region" description="Helical" evidence="7">
    <location>
        <begin position="222"/>
        <end position="245"/>
    </location>
</feature>
<evidence type="ECO:0000256" key="6">
    <source>
        <dbReference type="SAM" id="MobiDB-lite"/>
    </source>
</evidence>
<sequence>MRLPPLNVTSAWPQPNYTNPEHRGPGLLIVELLTLSIALTCLGLRMYVRLVKIRLTWWDDWMMVGAAVFCIGVTMCVILATELYGWSIHIWDVPSRKITQSRQVSIAAQTLFLFASGLSKLSILASYLRIAVPGTWFSRLTWVTGVIVFILMWTFLAILWTQCGPIWHYWTLFANWEGNCIQEWPPLAGHGITTVMTDIAVYLLPIPTLFKLQMPLMQRISLVVLVGIGLLVVAAGILRTYWVLYVEINIVKDPTYDLTWDSYNIWIWTALEVNLAIICGCAPAIRRFFTKTGNQTPFKVSNSVHTIGSSGIKRWSRTKRPMRRENVEDHGLGSFESLESNDTSEIELVQSQEEAEKS</sequence>
<evidence type="ECO:0000256" key="1">
    <source>
        <dbReference type="ARBA" id="ARBA00004141"/>
    </source>
</evidence>
<name>A0A9P6I973_9PEZI</name>
<dbReference type="OrthoDB" id="3934549at2759"/>
<evidence type="ECO:0000256" key="4">
    <source>
        <dbReference type="ARBA" id="ARBA00023136"/>
    </source>
</evidence>
<dbReference type="EMBL" id="JAATWM020000014">
    <property type="protein sequence ID" value="KAF9877481.1"/>
    <property type="molecule type" value="Genomic_DNA"/>
</dbReference>
<comment type="subcellular location">
    <subcellularLocation>
        <location evidence="1">Membrane</location>
        <topology evidence="1">Multi-pass membrane protein</topology>
    </subcellularLocation>
</comment>
<dbReference type="PANTHER" id="PTHR33048:SF129">
    <property type="entry name" value="INTEGRAL MEMBRANE PROTEIN-RELATED"/>
    <property type="match status" value="1"/>
</dbReference>
<feature type="transmembrane region" description="Helical" evidence="7">
    <location>
        <begin position="60"/>
        <end position="86"/>
    </location>
</feature>
<feature type="transmembrane region" description="Helical" evidence="7">
    <location>
        <begin position="106"/>
        <end position="128"/>
    </location>
</feature>
<evidence type="ECO:0000259" key="8">
    <source>
        <dbReference type="Pfam" id="PF20684"/>
    </source>
</evidence>
<feature type="transmembrane region" description="Helical" evidence="7">
    <location>
        <begin position="265"/>
        <end position="285"/>
    </location>
</feature>
<evidence type="ECO:0000256" key="3">
    <source>
        <dbReference type="ARBA" id="ARBA00022989"/>
    </source>
</evidence>
<evidence type="ECO:0000313" key="10">
    <source>
        <dbReference type="Proteomes" id="UP000781932"/>
    </source>
</evidence>
<feature type="domain" description="Rhodopsin" evidence="8">
    <location>
        <begin position="44"/>
        <end position="290"/>
    </location>
</feature>
<dbReference type="InterPro" id="IPR049326">
    <property type="entry name" value="Rhodopsin_dom_fungi"/>
</dbReference>
<evidence type="ECO:0000256" key="7">
    <source>
        <dbReference type="SAM" id="Phobius"/>
    </source>
</evidence>
<gene>
    <name evidence="9" type="ORF">CkaCkLH20_05181</name>
</gene>
<keyword evidence="2 7" id="KW-0812">Transmembrane</keyword>
<dbReference type="GO" id="GO:0016020">
    <property type="term" value="C:membrane"/>
    <property type="evidence" value="ECO:0007669"/>
    <property type="project" value="UniProtKB-SubCell"/>
</dbReference>
<evidence type="ECO:0000313" key="9">
    <source>
        <dbReference type="EMBL" id="KAF9877481.1"/>
    </source>
</evidence>
<feature type="transmembrane region" description="Helical" evidence="7">
    <location>
        <begin position="187"/>
        <end position="210"/>
    </location>
</feature>
<dbReference type="Pfam" id="PF20684">
    <property type="entry name" value="Fung_rhodopsin"/>
    <property type="match status" value="1"/>
</dbReference>
<reference evidence="9" key="2">
    <citation type="submission" date="2020-11" db="EMBL/GenBank/DDBJ databases">
        <title>Whole genome sequencing of Colletotrichum sp.</title>
        <authorList>
            <person name="Li H."/>
        </authorList>
    </citation>
    <scope>NUCLEOTIDE SEQUENCE</scope>
    <source>
        <strain evidence="9">CkLH20</strain>
    </source>
</reference>
<dbReference type="RefSeq" id="XP_038746942.1">
    <property type="nucleotide sequence ID" value="XM_038887900.1"/>
</dbReference>
<feature type="region of interest" description="Disordered" evidence="6">
    <location>
        <begin position="318"/>
        <end position="358"/>
    </location>
</feature>
<dbReference type="GeneID" id="62160974"/>
<feature type="transmembrane region" description="Helical" evidence="7">
    <location>
        <begin position="140"/>
        <end position="167"/>
    </location>
</feature>
<comment type="caution">
    <text evidence="9">The sequence shown here is derived from an EMBL/GenBank/DDBJ whole genome shotgun (WGS) entry which is preliminary data.</text>
</comment>
<dbReference type="AlphaFoldDB" id="A0A9P6I973"/>
<keyword evidence="10" id="KW-1185">Reference proteome</keyword>
<dbReference type="PANTHER" id="PTHR33048">
    <property type="entry name" value="PTH11-LIKE INTEGRAL MEMBRANE PROTEIN (AFU_ORTHOLOGUE AFUA_5G11245)"/>
    <property type="match status" value="1"/>
</dbReference>
<proteinExistence type="inferred from homology"/>
<dbReference type="InterPro" id="IPR052337">
    <property type="entry name" value="SAT4-like"/>
</dbReference>
<comment type="similarity">
    <text evidence="5">Belongs to the SAT4 family.</text>
</comment>
<organism evidence="9 10">
    <name type="scientific">Colletotrichum karsti</name>
    <dbReference type="NCBI Taxonomy" id="1095194"/>
    <lineage>
        <taxon>Eukaryota</taxon>
        <taxon>Fungi</taxon>
        <taxon>Dikarya</taxon>
        <taxon>Ascomycota</taxon>
        <taxon>Pezizomycotina</taxon>
        <taxon>Sordariomycetes</taxon>
        <taxon>Hypocreomycetidae</taxon>
        <taxon>Glomerellales</taxon>
        <taxon>Glomerellaceae</taxon>
        <taxon>Colletotrichum</taxon>
        <taxon>Colletotrichum boninense species complex</taxon>
    </lineage>
</organism>